<evidence type="ECO:0000256" key="1">
    <source>
        <dbReference type="SAM" id="MobiDB-lite"/>
    </source>
</evidence>
<gene>
    <name evidence="2" type="ORF">RR48_01238</name>
</gene>
<proteinExistence type="predicted"/>
<accession>A0A0N0PFT2</accession>
<sequence length="66" mass="7315">MTLLKETGRNCVDVWPRYLMQDGKSDDVWRQFVSVLGGDAVAKDTTPSDEHPILAVSPLLEESLSP</sequence>
<name>A0A0N0PFT2_PAPMA</name>
<feature type="region of interest" description="Disordered" evidence="1">
    <location>
        <begin position="41"/>
        <end position="66"/>
    </location>
</feature>
<organism evidence="2 3">
    <name type="scientific">Papilio machaon</name>
    <name type="common">Old World swallowtail butterfly</name>
    <dbReference type="NCBI Taxonomy" id="76193"/>
    <lineage>
        <taxon>Eukaryota</taxon>
        <taxon>Metazoa</taxon>
        <taxon>Ecdysozoa</taxon>
        <taxon>Arthropoda</taxon>
        <taxon>Hexapoda</taxon>
        <taxon>Insecta</taxon>
        <taxon>Pterygota</taxon>
        <taxon>Neoptera</taxon>
        <taxon>Endopterygota</taxon>
        <taxon>Lepidoptera</taxon>
        <taxon>Glossata</taxon>
        <taxon>Ditrysia</taxon>
        <taxon>Papilionoidea</taxon>
        <taxon>Papilionidae</taxon>
        <taxon>Papilioninae</taxon>
        <taxon>Papilio</taxon>
    </lineage>
</organism>
<keyword evidence="3" id="KW-1185">Reference proteome</keyword>
<comment type="caution">
    <text evidence="2">The sequence shown here is derived from an EMBL/GenBank/DDBJ whole genome shotgun (WGS) entry which is preliminary data.</text>
</comment>
<dbReference type="Proteomes" id="UP000053240">
    <property type="component" value="Unassembled WGS sequence"/>
</dbReference>
<dbReference type="InParanoid" id="A0A0N0PFT2"/>
<dbReference type="AlphaFoldDB" id="A0A0N0PFT2"/>
<reference evidence="2 3" key="1">
    <citation type="journal article" date="2015" name="Nat. Commun.">
        <title>Outbred genome sequencing and CRISPR/Cas9 gene editing in butterflies.</title>
        <authorList>
            <person name="Li X."/>
            <person name="Fan D."/>
            <person name="Zhang W."/>
            <person name="Liu G."/>
            <person name="Zhang L."/>
            <person name="Zhao L."/>
            <person name="Fang X."/>
            <person name="Chen L."/>
            <person name="Dong Y."/>
            <person name="Chen Y."/>
            <person name="Ding Y."/>
            <person name="Zhao R."/>
            <person name="Feng M."/>
            <person name="Zhu Y."/>
            <person name="Feng Y."/>
            <person name="Jiang X."/>
            <person name="Zhu D."/>
            <person name="Xiang H."/>
            <person name="Feng X."/>
            <person name="Li S."/>
            <person name="Wang J."/>
            <person name="Zhang G."/>
            <person name="Kronforst M.R."/>
            <person name="Wang W."/>
        </authorList>
    </citation>
    <scope>NUCLEOTIDE SEQUENCE [LARGE SCALE GENOMIC DNA]</scope>
    <source>
        <strain evidence="2">Ya'a_city_454_Pm</strain>
        <tissue evidence="2">Whole body</tissue>
    </source>
</reference>
<dbReference type="EMBL" id="LADJ01030744">
    <property type="protein sequence ID" value="KPJ21222.1"/>
    <property type="molecule type" value="Genomic_DNA"/>
</dbReference>
<evidence type="ECO:0000313" key="3">
    <source>
        <dbReference type="Proteomes" id="UP000053240"/>
    </source>
</evidence>
<evidence type="ECO:0000313" key="2">
    <source>
        <dbReference type="EMBL" id="KPJ21222.1"/>
    </source>
</evidence>
<protein>
    <submittedName>
        <fullName evidence="2">Uncharacterized protein</fullName>
    </submittedName>
</protein>